<feature type="transmembrane region" description="Helical" evidence="10">
    <location>
        <begin position="305"/>
        <end position="326"/>
    </location>
</feature>
<feature type="transmembrane region" description="Helical" evidence="10">
    <location>
        <begin position="422"/>
        <end position="455"/>
    </location>
</feature>
<keyword evidence="3" id="KW-0633">Potassium transport</keyword>
<name>A0AAI9SWE3_9ASCO</name>
<keyword evidence="14" id="KW-1185">Reference proteome</keyword>
<evidence type="ECO:0000259" key="11">
    <source>
        <dbReference type="Pfam" id="PF02705"/>
    </source>
</evidence>
<evidence type="ECO:0000256" key="6">
    <source>
        <dbReference type="ARBA" id="ARBA00022989"/>
    </source>
</evidence>
<feature type="domain" description="K+ potassium transporter integral membrane" evidence="11">
    <location>
        <begin position="99"/>
        <end position="600"/>
    </location>
</feature>
<feature type="transmembrane region" description="Helical" evidence="10">
    <location>
        <begin position="535"/>
        <end position="555"/>
    </location>
</feature>
<dbReference type="AlphaFoldDB" id="A0AAI9SWE3"/>
<evidence type="ECO:0000256" key="9">
    <source>
        <dbReference type="SAM" id="MobiDB-lite"/>
    </source>
</evidence>
<sequence>MSLIKKADDDLTSIKNDQMNSFTTNADDIYACEIEENHHRNNNEDENENSVHEETSLEEDGNNNNNDEIESSSRPPAKKQQQQQQQQQQQPWREIFILSFSSLGAIYGDLGTSPLYVLNSIKYPQSPPNKTDIYGSVSIIFYLFTFIVIFKYICIVLILGPNNGEGGQVAIYAKLARHLNIGPKGVTIPGGPKEEMSDLQILTKQNTAMSSSSSIINTVSSRIELIKYHPMMIKFIQWFILFACFLGCSLVMSDGLLTPTTSVLSSIGGIEVAVPSFTDVLAVSEVILILLFIIQQFGSSKISFLFAPIIFIWLLGLIICGIYNIVKYHPEIFAALSPYYAIALLRNGGIDVFSGAMLAITGTEAMFADVGHFGKLPIQLTLGGFVYPALILCYLGQGAYLVKHPEAITNPFFLSIPGGTNSATYWVMFVLATLATIIASQALILSVFSIISQLINLECFPKLKIVHVSSHYSGKVYIPTMNWILMIGVICTTAGFQNSNNVTAAYGLGISLDFIVTSFLIIICMLYVYNANVIWPILFCLVFVPLELCFVISNMKKVPHGAWFPLVMAGLFFFFLAVWRWARSKKVNEEYDRRVRIGELFPFYAANSTTIMDLTTITPQVRNSQLTTQYNQDDVNSKFGVFLLQKHHGIGFMYINFSVLAGSPNTLPRLYEKLVTSFVSIPSNFMFVCIKVVSIPYVENNEDRILVAPMRLSGHYKCIIRFGFMEDIRITHDLRYAVMRHIPQLALMSNDQLSAIPNLHFFENGLIQCHGFEQCTNSSSQWKIIHLVRKVIWLIRMLVINHFFSPIFLMTQEYGSFLECDDEKQESDNKVFLGGITRI</sequence>
<evidence type="ECO:0008006" key="15">
    <source>
        <dbReference type="Google" id="ProtNLM"/>
    </source>
</evidence>
<evidence type="ECO:0000313" key="14">
    <source>
        <dbReference type="Proteomes" id="UP001202479"/>
    </source>
</evidence>
<evidence type="ECO:0000256" key="7">
    <source>
        <dbReference type="ARBA" id="ARBA00023065"/>
    </source>
</evidence>
<feature type="transmembrane region" description="Helical" evidence="10">
    <location>
        <begin position="380"/>
        <end position="402"/>
    </location>
</feature>
<feature type="compositionally biased region" description="Basic and acidic residues" evidence="9">
    <location>
        <begin position="35"/>
        <end position="55"/>
    </location>
</feature>
<evidence type="ECO:0000313" key="13">
    <source>
        <dbReference type="EMBL" id="KAI3404353.2"/>
    </source>
</evidence>
<feature type="transmembrane region" description="Helical" evidence="10">
    <location>
        <begin position="476"/>
        <end position="496"/>
    </location>
</feature>
<feature type="domain" description="K+ potassium transporter C-terminal" evidence="12">
    <location>
        <begin position="660"/>
        <end position="742"/>
    </location>
</feature>
<dbReference type="Pfam" id="PF22776">
    <property type="entry name" value="K_trans_C"/>
    <property type="match status" value="1"/>
</dbReference>
<evidence type="ECO:0000256" key="8">
    <source>
        <dbReference type="ARBA" id="ARBA00023136"/>
    </source>
</evidence>
<dbReference type="GeneID" id="73380490"/>
<feature type="transmembrane region" description="Helical" evidence="10">
    <location>
        <begin position="561"/>
        <end position="579"/>
    </location>
</feature>
<comment type="caution">
    <text evidence="13">The sequence shown here is derived from an EMBL/GenBank/DDBJ whole genome shotgun (WGS) entry which is preliminary data.</text>
</comment>
<feature type="transmembrane region" description="Helical" evidence="10">
    <location>
        <begin position="272"/>
        <end position="293"/>
    </location>
</feature>
<keyword evidence="8 10" id="KW-0472">Membrane</keyword>
<feature type="compositionally biased region" description="Polar residues" evidence="9">
    <location>
        <begin position="13"/>
        <end position="26"/>
    </location>
</feature>
<feature type="transmembrane region" description="Helical" evidence="10">
    <location>
        <begin position="508"/>
        <end position="528"/>
    </location>
</feature>
<proteinExistence type="predicted"/>
<dbReference type="RefSeq" id="XP_049180098.1">
    <property type="nucleotide sequence ID" value="XM_049324147.1"/>
</dbReference>
<dbReference type="PANTHER" id="PTHR30540">
    <property type="entry name" value="OSMOTIC STRESS POTASSIUM TRANSPORTER"/>
    <property type="match status" value="1"/>
</dbReference>
<feature type="transmembrane region" description="Helical" evidence="10">
    <location>
        <begin position="95"/>
        <end position="117"/>
    </location>
</feature>
<keyword evidence="2" id="KW-0813">Transport</keyword>
<dbReference type="NCBIfam" id="TIGR00794">
    <property type="entry name" value="kup"/>
    <property type="match status" value="1"/>
</dbReference>
<feature type="transmembrane region" description="Helical" evidence="10">
    <location>
        <begin position="235"/>
        <end position="252"/>
    </location>
</feature>
<evidence type="ECO:0000256" key="1">
    <source>
        <dbReference type="ARBA" id="ARBA00004141"/>
    </source>
</evidence>
<dbReference type="GO" id="GO:0015079">
    <property type="term" value="F:potassium ion transmembrane transporter activity"/>
    <property type="evidence" value="ECO:0007669"/>
    <property type="project" value="InterPro"/>
</dbReference>
<accession>A0AAI9SWE3</accession>
<dbReference type="Proteomes" id="UP001202479">
    <property type="component" value="Unassembled WGS sequence"/>
</dbReference>
<protein>
    <recommendedName>
        <fullName evidence="15">High affinity potassium transporter</fullName>
    </recommendedName>
</protein>
<evidence type="ECO:0000256" key="5">
    <source>
        <dbReference type="ARBA" id="ARBA00022958"/>
    </source>
</evidence>
<keyword evidence="5" id="KW-0630">Potassium</keyword>
<keyword evidence="6 10" id="KW-1133">Transmembrane helix</keyword>
<dbReference type="PANTHER" id="PTHR30540:SF83">
    <property type="entry name" value="K+ POTASSIUM TRANSPORTER"/>
    <property type="match status" value="1"/>
</dbReference>
<comment type="subcellular location">
    <subcellularLocation>
        <location evidence="1">Membrane</location>
        <topology evidence="1">Multi-pass membrane protein</topology>
    </subcellularLocation>
</comment>
<keyword evidence="4 10" id="KW-0812">Transmembrane</keyword>
<feature type="region of interest" description="Disordered" evidence="9">
    <location>
        <begin position="1"/>
        <end position="88"/>
    </location>
</feature>
<evidence type="ECO:0000256" key="10">
    <source>
        <dbReference type="SAM" id="Phobius"/>
    </source>
</evidence>
<organism evidence="13 14">
    <name type="scientific">Candida oxycetoniae</name>
    <dbReference type="NCBI Taxonomy" id="497107"/>
    <lineage>
        <taxon>Eukaryota</taxon>
        <taxon>Fungi</taxon>
        <taxon>Dikarya</taxon>
        <taxon>Ascomycota</taxon>
        <taxon>Saccharomycotina</taxon>
        <taxon>Pichiomycetes</taxon>
        <taxon>Debaryomycetaceae</taxon>
        <taxon>Candida/Lodderomyces clade</taxon>
        <taxon>Candida</taxon>
    </lineage>
</organism>
<dbReference type="EMBL" id="JAHUZD010000104">
    <property type="protein sequence ID" value="KAI3404353.2"/>
    <property type="molecule type" value="Genomic_DNA"/>
</dbReference>
<evidence type="ECO:0000256" key="4">
    <source>
        <dbReference type="ARBA" id="ARBA00022692"/>
    </source>
</evidence>
<evidence type="ECO:0000259" key="12">
    <source>
        <dbReference type="Pfam" id="PF22776"/>
    </source>
</evidence>
<evidence type="ECO:0000256" key="3">
    <source>
        <dbReference type="ARBA" id="ARBA00022538"/>
    </source>
</evidence>
<dbReference type="GO" id="GO:0016020">
    <property type="term" value="C:membrane"/>
    <property type="evidence" value="ECO:0007669"/>
    <property type="project" value="UniProtKB-SubCell"/>
</dbReference>
<dbReference type="Pfam" id="PF02705">
    <property type="entry name" value="K_trans"/>
    <property type="match status" value="1"/>
</dbReference>
<evidence type="ECO:0000256" key="2">
    <source>
        <dbReference type="ARBA" id="ARBA00022448"/>
    </source>
</evidence>
<gene>
    <name evidence="13" type="ORF">KGF56_002873</name>
</gene>
<keyword evidence="7" id="KW-0406">Ion transport</keyword>
<reference evidence="13" key="1">
    <citation type="journal article" date="2022" name="DNA Res.">
        <title>Genome analysis of five recently described species of the CUG-Ser clade uncovers Candida theae as a new hybrid lineage with pathogenic potential in the Candida parapsilosis species complex.</title>
        <authorList>
            <person name="Mixao V."/>
            <person name="Del Olmo V."/>
            <person name="Hegedusova E."/>
            <person name="Saus E."/>
            <person name="Pryszcz L."/>
            <person name="Cillingova A."/>
            <person name="Nosek J."/>
            <person name="Gabaldon T."/>
        </authorList>
    </citation>
    <scope>NUCLEOTIDE SEQUENCE</scope>
    <source>
        <strain evidence="13">CBS 10844</strain>
    </source>
</reference>
<dbReference type="InterPro" id="IPR003855">
    <property type="entry name" value="K+_transporter"/>
</dbReference>
<dbReference type="InterPro" id="IPR053952">
    <property type="entry name" value="K_trans_C"/>
</dbReference>
<dbReference type="InterPro" id="IPR053951">
    <property type="entry name" value="K_trans_N"/>
</dbReference>
<feature type="transmembrane region" description="Helical" evidence="10">
    <location>
        <begin position="137"/>
        <end position="159"/>
    </location>
</feature>